<dbReference type="Proteomes" id="UP001200313">
    <property type="component" value="Unassembled WGS sequence"/>
</dbReference>
<proteinExistence type="predicted"/>
<sequence>MKCKACGYEGETFPHTPMGKYCCPQCGAEQTGSVLPMEDDYAEQLRKVRQAAVAEQERQAQEVRMKAEKASQDRREAEALRRQKEQKVRKRIRRERLLACIVPVAIIIFTIVLLRDPAAKGAGFLGFVVIIACISAIIGALTRKK</sequence>
<protein>
    <recommendedName>
        <fullName evidence="5">Rubredoxin-like domain-containing protein</fullName>
    </recommendedName>
</protein>
<comment type="caution">
    <text evidence="3">The sequence shown here is derived from an EMBL/GenBank/DDBJ whole genome shotgun (WGS) entry which is preliminary data.</text>
</comment>
<organism evidence="3 4">
    <name type="scientific">Intestinimonas massiliensis</name>
    <name type="common">ex Afouda et al. 2020</name>
    <dbReference type="NCBI Taxonomy" id="1673721"/>
    <lineage>
        <taxon>Bacteria</taxon>
        <taxon>Bacillati</taxon>
        <taxon>Bacillota</taxon>
        <taxon>Clostridia</taxon>
        <taxon>Eubacteriales</taxon>
        <taxon>Intestinimonas</taxon>
    </lineage>
</organism>
<reference evidence="3 4" key="1">
    <citation type="submission" date="2022-01" db="EMBL/GenBank/DDBJ databases">
        <title>Collection of gut derived symbiotic bacterial strains cultured from healthy donors.</title>
        <authorList>
            <person name="Lin H."/>
            <person name="Kohout C."/>
            <person name="Waligurski E."/>
            <person name="Pamer E.G."/>
        </authorList>
    </citation>
    <scope>NUCLEOTIDE SEQUENCE [LARGE SCALE GENOMIC DNA]</scope>
    <source>
        <strain evidence="3 4">DFI.3.7</strain>
    </source>
</reference>
<feature type="region of interest" description="Disordered" evidence="1">
    <location>
        <begin position="63"/>
        <end position="88"/>
    </location>
</feature>
<dbReference type="RefSeq" id="WP_238073350.1">
    <property type="nucleotide sequence ID" value="NZ_JAKNJB010000005.1"/>
</dbReference>
<gene>
    <name evidence="3" type="ORF">L0P79_04410</name>
</gene>
<keyword evidence="2" id="KW-1133">Transmembrane helix</keyword>
<accession>A0ABS9M688</accession>
<keyword evidence="2" id="KW-0812">Transmembrane</keyword>
<dbReference type="EMBL" id="JAKNJB010000005">
    <property type="protein sequence ID" value="MCG4526317.1"/>
    <property type="molecule type" value="Genomic_DNA"/>
</dbReference>
<name>A0ABS9M688_9FIRM</name>
<evidence type="ECO:0000313" key="3">
    <source>
        <dbReference type="EMBL" id="MCG4526317.1"/>
    </source>
</evidence>
<feature type="transmembrane region" description="Helical" evidence="2">
    <location>
        <begin position="121"/>
        <end position="141"/>
    </location>
</feature>
<evidence type="ECO:0000256" key="2">
    <source>
        <dbReference type="SAM" id="Phobius"/>
    </source>
</evidence>
<feature type="compositionally biased region" description="Basic and acidic residues" evidence="1">
    <location>
        <begin position="63"/>
        <end position="86"/>
    </location>
</feature>
<feature type="transmembrane region" description="Helical" evidence="2">
    <location>
        <begin position="97"/>
        <end position="115"/>
    </location>
</feature>
<evidence type="ECO:0000256" key="1">
    <source>
        <dbReference type="SAM" id="MobiDB-lite"/>
    </source>
</evidence>
<evidence type="ECO:0008006" key="5">
    <source>
        <dbReference type="Google" id="ProtNLM"/>
    </source>
</evidence>
<evidence type="ECO:0000313" key="4">
    <source>
        <dbReference type="Proteomes" id="UP001200313"/>
    </source>
</evidence>
<keyword evidence="4" id="KW-1185">Reference proteome</keyword>
<keyword evidence="2" id="KW-0472">Membrane</keyword>